<name>A0A4T0MPA3_9BASI</name>
<gene>
    <name evidence="2" type="ORF">E3Q02_01955</name>
    <name evidence="3" type="ORF">E3Q03_01927</name>
    <name evidence="1" type="ORF">E3Q22_00682</name>
</gene>
<evidence type="ECO:0000313" key="4">
    <source>
        <dbReference type="Proteomes" id="UP000305362"/>
    </source>
</evidence>
<dbReference type="CDD" id="cd09272">
    <property type="entry name" value="RNase_HI_RT_Ty1"/>
    <property type="match status" value="1"/>
</dbReference>
<comment type="caution">
    <text evidence="2">The sequence shown here is derived from an EMBL/GenBank/DDBJ whole genome shotgun (WGS) entry which is preliminary data.</text>
</comment>
<sequence>MALYDCKGIILHKDIKGHVDADYAGCWDTARSTSGCVFTYSGGAIAWTSKRQKCVATSTSEAENMAIKHGSDIAIWLRNVMVKSDNTAALTNILNPGSITGLKHIRVQYHAGKERHELKEIEVKGIQTHDQLADIFTKALNGNQLRLLCKRMGINVSSGNIVEDKSIINDSQYTQQEKCQNTDTGLNIQHHLVIKDRRNKVLHQEQEEQ</sequence>
<evidence type="ECO:0000313" key="5">
    <source>
        <dbReference type="Proteomes" id="UP000309601"/>
    </source>
</evidence>
<evidence type="ECO:0000313" key="6">
    <source>
        <dbReference type="Proteomes" id="UP000310685"/>
    </source>
</evidence>
<dbReference type="Proteomes" id="UP000310685">
    <property type="component" value="Unassembled WGS sequence"/>
</dbReference>
<dbReference type="Proteomes" id="UP000309601">
    <property type="component" value="Unassembled WGS sequence"/>
</dbReference>
<dbReference type="EMBL" id="SPRW01000017">
    <property type="protein sequence ID" value="TIC66224.1"/>
    <property type="molecule type" value="Genomic_DNA"/>
</dbReference>
<dbReference type="Proteomes" id="UP000305362">
    <property type="component" value="Unassembled WGS sequence"/>
</dbReference>
<proteinExistence type="predicted"/>
<reference evidence="4 5" key="1">
    <citation type="submission" date="2019-03" db="EMBL/GenBank/DDBJ databases">
        <title>Sequencing 25 genomes of Wallemia mellicola.</title>
        <authorList>
            <person name="Gostincar C."/>
        </authorList>
    </citation>
    <scope>NUCLEOTIDE SEQUENCE [LARGE SCALE GENOMIC DNA]</scope>
    <source>
        <strain evidence="2 5">EXF-1274</strain>
        <strain evidence="3 4">EXF-1277</strain>
        <strain evidence="1 6">EXF-6152</strain>
    </source>
</reference>
<evidence type="ECO:0000313" key="2">
    <source>
        <dbReference type="EMBL" id="TIC66224.1"/>
    </source>
</evidence>
<dbReference type="OrthoDB" id="3344688at2759"/>
<dbReference type="PANTHER" id="PTHR11439:SF467">
    <property type="entry name" value="INTEGRASE CATALYTIC DOMAIN-CONTAINING PROTEIN"/>
    <property type="match status" value="1"/>
</dbReference>
<evidence type="ECO:0008006" key="7">
    <source>
        <dbReference type="Google" id="ProtNLM"/>
    </source>
</evidence>
<dbReference type="EMBL" id="SPRC01000004">
    <property type="protein sequence ID" value="TIB81862.1"/>
    <property type="molecule type" value="Genomic_DNA"/>
</dbReference>
<protein>
    <recommendedName>
        <fullName evidence="7">RNase H type-1 domain-containing protein</fullName>
    </recommendedName>
</protein>
<dbReference type="EMBL" id="SPRV01000016">
    <property type="protein sequence ID" value="TIC67544.1"/>
    <property type="molecule type" value="Genomic_DNA"/>
</dbReference>
<accession>A0A4T0MPA3</accession>
<organism evidence="2 5">
    <name type="scientific">Wallemia mellicola</name>
    <dbReference type="NCBI Taxonomy" id="1708541"/>
    <lineage>
        <taxon>Eukaryota</taxon>
        <taxon>Fungi</taxon>
        <taxon>Dikarya</taxon>
        <taxon>Basidiomycota</taxon>
        <taxon>Wallemiomycotina</taxon>
        <taxon>Wallemiomycetes</taxon>
        <taxon>Wallemiales</taxon>
        <taxon>Wallemiaceae</taxon>
        <taxon>Wallemia</taxon>
    </lineage>
</organism>
<evidence type="ECO:0000313" key="1">
    <source>
        <dbReference type="EMBL" id="TIB81862.1"/>
    </source>
</evidence>
<dbReference type="AlphaFoldDB" id="A0A4T0MPA3"/>
<dbReference type="PANTHER" id="PTHR11439">
    <property type="entry name" value="GAG-POL-RELATED RETROTRANSPOSON"/>
    <property type="match status" value="1"/>
</dbReference>
<evidence type="ECO:0000313" key="3">
    <source>
        <dbReference type="EMBL" id="TIC67544.1"/>
    </source>
</evidence>